<dbReference type="SUPFAM" id="SSF52087">
    <property type="entry name" value="CRAL/TRIO domain"/>
    <property type="match status" value="1"/>
</dbReference>
<accession>A0AAV0ZQ04</accession>
<dbReference type="Pfam" id="PF03765">
    <property type="entry name" value="CRAL_TRIO_N"/>
    <property type="match status" value="1"/>
</dbReference>
<evidence type="ECO:0000256" key="2">
    <source>
        <dbReference type="ARBA" id="ARBA00004395"/>
    </source>
</evidence>
<feature type="domain" description="CRAL-TRIO" evidence="10">
    <location>
        <begin position="152"/>
        <end position="326"/>
    </location>
</feature>
<dbReference type="SMART" id="SM00516">
    <property type="entry name" value="SEC14"/>
    <property type="match status" value="1"/>
</dbReference>
<dbReference type="Gene3D" id="3.40.525.10">
    <property type="entry name" value="CRAL-TRIO lipid binding domain"/>
    <property type="match status" value="1"/>
</dbReference>
<evidence type="ECO:0000313" key="12">
    <source>
        <dbReference type="Proteomes" id="UP001157006"/>
    </source>
</evidence>
<organism evidence="11 12">
    <name type="scientific">Vicia faba</name>
    <name type="common">Broad bean</name>
    <name type="synonym">Faba vulgaris</name>
    <dbReference type="NCBI Taxonomy" id="3906"/>
    <lineage>
        <taxon>Eukaryota</taxon>
        <taxon>Viridiplantae</taxon>
        <taxon>Streptophyta</taxon>
        <taxon>Embryophyta</taxon>
        <taxon>Tracheophyta</taxon>
        <taxon>Spermatophyta</taxon>
        <taxon>Magnoliopsida</taxon>
        <taxon>eudicotyledons</taxon>
        <taxon>Gunneridae</taxon>
        <taxon>Pentapetalae</taxon>
        <taxon>rosids</taxon>
        <taxon>fabids</taxon>
        <taxon>Fabales</taxon>
        <taxon>Fabaceae</taxon>
        <taxon>Papilionoideae</taxon>
        <taxon>50 kb inversion clade</taxon>
        <taxon>NPAAA clade</taxon>
        <taxon>Hologalegina</taxon>
        <taxon>IRL clade</taxon>
        <taxon>Fabeae</taxon>
        <taxon>Vicia</taxon>
    </lineage>
</organism>
<dbReference type="GO" id="GO:0000139">
    <property type="term" value="C:Golgi membrane"/>
    <property type="evidence" value="ECO:0007669"/>
    <property type="project" value="UniProtKB-SubCell"/>
</dbReference>
<dbReference type="SMART" id="SM01100">
    <property type="entry name" value="CRAL_TRIO_N"/>
    <property type="match status" value="1"/>
</dbReference>
<feature type="transmembrane region" description="Helical" evidence="9">
    <location>
        <begin position="477"/>
        <end position="494"/>
    </location>
</feature>
<feature type="compositionally biased region" description="Basic and acidic residues" evidence="8">
    <location>
        <begin position="19"/>
        <end position="38"/>
    </location>
</feature>
<keyword evidence="12" id="KW-1185">Reference proteome</keyword>
<dbReference type="CDD" id="cd00170">
    <property type="entry name" value="SEC14"/>
    <property type="match status" value="1"/>
</dbReference>
<evidence type="ECO:0000256" key="3">
    <source>
        <dbReference type="ARBA" id="ARBA00022448"/>
    </source>
</evidence>
<dbReference type="FunFam" id="3.40.525.10:FF:000011">
    <property type="entry name" value="SEC14 cytosolic factor"/>
    <property type="match status" value="1"/>
</dbReference>
<dbReference type="GO" id="GO:0015031">
    <property type="term" value="P:protein transport"/>
    <property type="evidence" value="ECO:0007669"/>
    <property type="project" value="UniProtKB-KW"/>
</dbReference>
<reference evidence="11 12" key="1">
    <citation type="submission" date="2023-01" db="EMBL/GenBank/DDBJ databases">
        <authorList>
            <person name="Kreplak J."/>
        </authorList>
    </citation>
    <scope>NUCLEOTIDE SEQUENCE [LARGE SCALE GENOMIC DNA]</scope>
</reference>
<dbReference type="InterPro" id="IPR036865">
    <property type="entry name" value="CRAL-TRIO_dom_sf"/>
</dbReference>
<proteinExistence type="inferred from homology"/>
<protein>
    <recommendedName>
        <fullName evidence="10">CRAL-TRIO domain-containing protein</fullName>
    </recommendedName>
</protein>
<gene>
    <name evidence="11" type="ORF">VFH_II219160</name>
</gene>
<keyword evidence="5" id="KW-0333">Golgi apparatus</keyword>
<evidence type="ECO:0000256" key="8">
    <source>
        <dbReference type="SAM" id="MobiDB-lite"/>
    </source>
</evidence>
<dbReference type="InterPro" id="IPR011074">
    <property type="entry name" value="CRAL/TRIO_N_dom"/>
</dbReference>
<keyword evidence="9" id="KW-0812">Transmembrane</keyword>
<dbReference type="PRINTS" id="PR00180">
    <property type="entry name" value="CRETINALDHBP"/>
</dbReference>
<dbReference type="Gene3D" id="1.10.8.20">
    <property type="entry name" value="N-terminal domain of phosphatidylinositol transfer protein sec14p"/>
    <property type="match status" value="1"/>
</dbReference>
<keyword evidence="9" id="KW-1133">Transmembrane helix</keyword>
<dbReference type="Pfam" id="PF00650">
    <property type="entry name" value="CRAL_TRIO"/>
    <property type="match status" value="1"/>
</dbReference>
<keyword evidence="6" id="KW-0175">Coiled coil</keyword>
<evidence type="ECO:0000256" key="6">
    <source>
        <dbReference type="ARBA" id="ARBA00023054"/>
    </source>
</evidence>
<keyword evidence="4" id="KW-0653">Protein transport</keyword>
<dbReference type="PANTHER" id="PTHR45657:SF5">
    <property type="entry name" value="PHOSPHATIDYLINOSITOL_PHOSPHATIDYLCHOLINE TRANSFER PROTEIN SFH6"/>
    <property type="match status" value="1"/>
</dbReference>
<evidence type="ECO:0000256" key="5">
    <source>
        <dbReference type="ARBA" id="ARBA00023034"/>
    </source>
</evidence>
<dbReference type="PANTHER" id="PTHR45657">
    <property type="entry name" value="CRAL-TRIO DOMAIN-CONTAINING PROTEIN YKL091C-RELATED"/>
    <property type="match status" value="1"/>
</dbReference>
<evidence type="ECO:0000259" key="10">
    <source>
        <dbReference type="PROSITE" id="PS50191"/>
    </source>
</evidence>
<keyword evidence="9" id="KW-0472">Membrane</keyword>
<dbReference type="GO" id="GO:0005886">
    <property type="term" value="C:plasma membrane"/>
    <property type="evidence" value="ECO:0007669"/>
    <property type="project" value="UniProtKB-SubCell"/>
</dbReference>
<evidence type="ECO:0000256" key="9">
    <source>
        <dbReference type="SAM" id="Phobius"/>
    </source>
</evidence>
<dbReference type="SUPFAM" id="SSF46938">
    <property type="entry name" value="CRAL/TRIO N-terminal domain"/>
    <property type="match status" value="1"/>
</dbReference>
<evidence type="ECO:0000256" key="4">
    <source>
        <dbReference type="ARBA" id="ARBA00022927"/>
    </source>
</evidence>
<keyword evidence="3" id="KW-0813">Transport</keyword>
<evidence type="ECO:0000313" key="11">
    <source>
        <dbReference type="EMBL" id="CAI8600359.1"/>
    </source>
</evidence>
<dbReference type="PROSITE" id="PS50191">
    <property type="entry name" value="CRAL_TRIO"/>
    <property type="match status" value="1"/>
</dbReference>
<dbReference type="InterPro" id="IPR036273">
    <property type="entry name" value="CRAL/TRIO_N_dom_sf"/>
</dbReference>
<name>A0AAV0ZQ04_VICFA</name>
<comment type="subcellular location">
    <subcellularLocation>
        <location evidence="1">Cell membrane</location>
        <topology evidence="1">Peripheral membrane protein</topology>
    </subcellularLocation>
    <subcellularLocation>
        <location evidence="2">Golgi apparatus membrane</location>
        <topology evidence="2">Peripheral membrane protein</topology>
    </subcellularLocation>
</comment>
<evidence type="ECO:0000256" key="7">
    <source>
        <dbReference type="ARBA" id="ARBA00038020"/>
    </source>
</evidence>
<dbReference type="InterPro" id="IPR001251">
    <property type="entry name" value="CRAL-TRIO_dom"/>
</dbReference>
<comment type="similarity">
    <text evidence="7">Belongs to the SFH family.</text>
</comment>
<sequence length="624" mass="71292">MSGPLDRFARPCFEGFSGSDEKRERRSDFENSEDERRTRIGSLKKKALNASTKFKHSLRKKSGRRKSDGRVSSVSIEDIRDVEELQAVDGFRQSLIMDELLPDAFDDYHMMLRFLKARKFDIEKAKHMWADMLQWRKEFGADTVMQDFEFKELDEVVKYYPHGHHGVDREGRPVYIERLGKVDPNKLMQVTTMDRYVKYHVQEFEKSFAIKFPACTIAAKRHIDSSTTILDVQGVGLKNFTKSARDLVMRLQKVDGDNYPETLCQMFIINAGPGFRLLWSTVKSFLDPKTTSKIHVLGNKYQSKLLEVIDASELPEFLGGTCSCADEGGCLRSDKGPWKNPEILKMVLNGEPRRARQVVKVLNSDGKVIAYAKPRYPMVKGSDTSTAESGSEAEDIASPKARKSYSHLRLTPVREESKVVGKTSFASNLSGYDEYVPMVDKPVDAEWKRQISLQRTHTLKGTRPLPDTQNTPEGVKARIWVALTAFFLMVFALFRQFSCRMTNKLPGISSNEDQRTSEPTLETRNMEVLSPSTQENTEEILLPSLLKRLGELEEKVDTLQSKPSEMPYEKEELLNAAVCRVDALEAELIATKKALYEALMRQEELLAYIDRQAEAKLRKKKFCW</sequence>
<feature type="region of interest" description="Disordered" evidence="8">
    <location>
        <begin position="380"/>
        <end position="400"/>
    </location>
</feature>
<feature type="region of interest" description="Disordered" evidence="8">
    <location>
        <begin position="1"/>
        <end position="42"/>
    </location>
</feature>
<dbReference type="Proteomes" id="UP001157006">
    <property type="component" value="Chromosome 2"/>
</dbReference>
<dbReference type="EMBL" id="OX451737">
    <property type="protein sequence ID" value="CAI8600359.1"/>
    <property type="molecule type" value="Genomic_DNA"/>
</dbReference>
<dbReference type="InterPro" id="IPR051026">
    <property type="entry name" value="PI/PC_transfer"/>
</dbReference>
<evidence type="ECO:0000256" key="1">
    <source>
        <dbReference type="ARBA" id="ARBA00004202"/>
    </source>
</evidence>
<dbReference type="AlphaFoldDB" id="A0AAV0ZQ04"/>